<evidence type="ECO:0000313" key="3">
    <source>
        <dbReference type="Proteomes" id="UP000324897"/>
    </source>
</evidence>
<evidence type="ECO:0000313" key="2">
    <source>
        <dbReference type="EMBL" id="TVU24188.1"/>
    </source>
</evidence>
<evidence type="ECO:0000256" key="1">
    <source>
        <dbReference type="SAM" id="MobiDB-lite"/>
    </source>
</evidence>
<feature type="compositionally biased region" description="Polar residues" evidence="1">
    <location>
        <begin position="126"/>
        <end position="135"/>
    </location>
</feature>
<keyword evidence="3" id="KW-1185">Reference proteome</keyword>
<dbReference type="Gramene" id="TVU24188">
    <property type="protein sequence ID" value="TVU24188"/>
    <property type="gene ID" value="EJB05_26599"/>
</dbReference>
<sequence length="135" mass="15358">MSLPPIWLSSFRMPCFPQGSVILTWAASGDPGFVEVDLGVAEVASYSFMKLVMCKLRDEYGSEHCTPLRIKRVVIFTTDIHCSCHAWRWRLLKSVCFDALKTKHSRFSREKSMMARKKREGGLSEDGTNMTYALS</sequence>
<dbReference type="AlphaFoldDB" id="A0A5J9ULK1"/>
<organism evidence="2 3">
    <name type="scientific">Eragrostis curvula</name>
    <name type="common">weeping love grass</name>
    <dbReference type="NCBI Taxonomy" id="38414"/>
    <lineage>
        <taxon>Eukaryota</taxon>
        <taxon>Viridiplantae</taxon>
        <taxon>Streptophyta</taxon>
        <taxon>Embryophyta</taxon>
        <taxon>Tracheophyta</taxon>
        <taxon>Spermatophyta</taxon>
        <taxon>Magnoliopsida</taxon>
        <taxon>Liliopsida</taxon>
        <taxon>Poales</taxon>
        <taxon>Poaceae</taxon>
        <taxon>PACMAD clade</taxon>
        <taxon>Chloridoideae</taxon>
        <taxon>Eragrostideae</taxon>
        <taxon>Eragrostidinae</taxon>
        <taxon>Eragrostis</taxon>
    </lineage>
</organism>
<feature type="region of interest" description="Disordered" evidence="1">
    <location>
        <begin position="115"/>
        <end position="135"/>
    </location>
</feature>
<protein>
    <submittedName>
        <fullName evidence="2">Uncharacterized protein</fullName>
    </submittedName>
</protein>
<dbReference type="EMBL" id="RWGY01000013">
    <property type="protein sequence ID" value="TVU24188.1"/>
    <property type="molecule type" value="Genomic_DNA"/>
</dbReference>
<name>A0A5J9ULK1_9POAL</name>
<comment type="caution">
    <text evidence="2">The sequence shown here is derived from an EMBL/GenBank/DDBJ whole genome shotgun (WGS) entry which is preliminary data.</text>
</comment>
<accession>A0A5J9ULK1</accession>
<reference evidence="2 3" key="1">
    <citation type="journal article" date="2019" name="Sci. Rep.">
        <title>A high-quality genome of Eragrostis curvula grass provides insights into Poaceae evolution and supports new strategies to enhance forage quality.</title>
        <authorList>
            <person name="Carballo J."/>
            <person name="Santos B.A.C.M."/>
            <person name="Zappacosta D."/>
            <person name="Garbus I."/>
            <person name="Selva J.P."/>
            <person name="Gallo C.A."/>
            <person name="Diaz A."/>
            <person name="Albertini E."/>
            <person name="Caccamo M."/>
            <person name="Echenique V."/>
        </authorList>
    </citation>
    <scope>NUCLEOTIDE SEQUENCE [LARGE SCALE GENOMIC DNA]</scope>
    <source>
        <strain evidence="3">cv. Victoria</strain>
        <tissue evidence="2">Leaf</tissue>
    </source>
</reference>
<feature type="non-terminal residue" evidence="2">
    <location>
        <position position="1"/>
    </location>
</feature>
<proteinExistence type="predicted"/>
<gene>
    <name evidence="2" type="ORF">EJB05_26599</name>
</gene>
<dbReference type="Proteomes" id="UP000324897">
    <property type="component" value="Chromosome 2"/>
</dbReference>